<dbReference type="Proteomes" id="UP000005143">
    <property type="component" value="Unassembled WGS sequence"/>
</dbReference>
<accession>H0E006</accession>
<evidence type="ECO:0000313" key="3">
    <source>
        <dbReference type="EMBL" id="EHN12965.1"/>
    </source>
</evidence>
<feature type="region of interest" description="Disordered" evidence="1">
    <location>
        <begin position="214"/>
        <end position="295"/>
    </location>
</feature>
<sequence>MSTLLSVAGVAAATLAGPAAAPAEDAEWSRAGDYACSTLGGLAPSTGELAVRLRTAATVVPGGTLTASGRLQLTLTSGAPALAGLLTLSRSAQLAPGTIGLPVRVATPGGIVERIVVLRDVRAEPASIPGLGEPLVLAAALTLPPIVLPSDATGDVEILLPRDGTAASDGGGDDAAFTGTVRFDGGLLRDTPLACRAAGAPKAIVARIPIVAAPAPPPAAATTPATTTTATTPERPGTTTRSAPAPATSGGTDSGDAGGATDGGAELTADAETGSGPGTSGDVAGEPDPFTDAETASATVWAPVPAATRGDGDVVVPAWVLGVLLAALLTTMGRQVLGGWRRLQEAKIEGDPR</sequence>
<dbReference type="EMBL" id="AGUD01000004">
    <property type="protein sequence ID" value="EHN12965.1"/>
    <property type="molecule type" value="Genomic_DNA"/>
</dbReference>
<evidence type="ECO:0000256" key="2">
    <source>
        <dbReference type="SAM" id="SignalP"/>
    </source>
</evidence>
<dbReference type="PATRIC" id="fig|1097667.3.peg.111"/>
<dbReference type="RefSeq" id="WP_007569746.1">
    <property type="nucleotide sequence ID" value="NZ_AGUD01000004.1"/>
</dbReference>
<gene>
    <name evidence="3" type="ORF">PAI11_01110</name>
</gene>
<feature type="chain" id="PRO_5038388105" evidence="2">
    <location>
        <begin position="22"/>
        <end position="353"/>
    </location>
</feature>
<comment type="caution">
    <text evidence="3">The sequence shown here is derived from an EMBL/GenBank/DDBJ whole genome shotgun (WGS) entry which is preliminary data.</text>
</comment>
<feature type="compositionally biased region" description="Gly residues" evidence="1">
    <location>
        <begin position="252"/>
        <end position="262"/>
    </location>
</feature>
<keyword evidence="2" id="KW-0732">Signal</keyword>
<dbReference type="AlphaFoldDB" id="H0E006"/>
<proteinExistence type="predicted"/>
<name>H0E006_9ACTN</name>
<reference evidence="3 4" key="1">
    <citation type="journal article" date="2013" name="Biodegradation">
        <title>Quantitative proteomic analysis of ibuprofen-degrading Patulibacter sp. strain I11.</title>
        <authorList>
            <person name="Almeida B."/>
            <person name="Kjeldal H."/>
            <person name="Lolas I."/>
            <person name="Knudsen A.D."/>
            <person name="Carvalho G."/>
            <person name="Nielsen K.L."/>
            <person name="Barreto Crespo M.T."/>
            <person name="Stensballe A."/>
            <person name="Nielsen J.L."/>
        </authorList>
    </citation>
    <scope>NUCLEOTIDE SEQUENCE [LARGE SCALE GENOMIC DNA]</scope>
    <source>
        <strain evidence="3 4">I11</strain>
    </source>
</reference>
<evidence type="ECO:0000313" key="4">
    <source>
        <dbReference type="Proteomes" id="UP000005143"/>
    </source>
</evidence>
<feature type="signal peptide" evidence="2">
    <location>
        <begin position="1"/>
        <end position="21"/>
    </location>
</feature>
<feature type="compositionally biased region" description="Low complexity" evidence="1">
    <location>
        <begin position="220"/>
        <end position="251"/>
    </location>
</feature>
<protein>
    <submittedName>
        <fullName evidence="3">Antifreeze glycoprotein</fullName>
    </submittedName>
</protein>
<keyword evidence="4" id="KW-1185">Reference proteome</keyword>
<evidence type="ECO:0000256" key="1">
    <source>
        <dbReference type="SAM" id="MobiDB-lite"/>
    </source>
</evidence>
<organism evidence="3 4">
    <name type="scientific">Patulibacter medicamentivorans</name>
    <dbReference type="NCBI Taxonomy" id="1097667"/>
    <lineage>
        <taxon>Bacteria</taxon>
        <taxon>Bacillati</taxon>
        <taxon>Actinomycetota</taxon>
        <taxon>Thermoleophilia</taxon>
        <taxon>Solirubrobacterales</taxon>
        <taxon>Patulibacteraceae</taxon>
        <taxon>Patulibacter</taxon>
    </lineage>
</organism>